<dbReference type="GO" id="GO:0032259">
    <property type="term" value="P:methylation"/>
    <property type="evidence" value="ECO:0007669"/>
    <property type="project" value="UniProtKB-KW"/>
</dbReference>
<dbReference type="Proteomes" id="UP000078435">
    <property type="component" value="Unassembled WGS sequence"/>
</dbReference>
<evidence type="ECO:0000313" key="6">
    <source>
        <dbReference type="EMBL" id="KXU81962.1"/>
    </source>
</evidence>
<evidence type="ECO:0000259" key="4">
    <source>
        <dbReference type="Pfam" id="PF00891"/>
    </source>
</evidence>
<gene>
    <name evidence="6" type="ORF">LCR_09805</name>
</gene>
<feature type="domain" description="O-methyltransferase C-terminal" evidence="4">
    <location>
        <begin position="180"/>
        <end position="325"/>
    </location>
</feature>
<dbReference type="RefSeq" id="WP_026457252.1">
    <property type="nucleotide sequence ID" value="NZ_JMGO02000002.1"/>
</dbReference>
<keyword evidence="3" id="KW-0949">S-adenosyl-L-methionine</keyword>
<dbReference type="OrthoDB" id="9805418at2"/>
<evidence type="ECO:0000313" key="7">
    <source>
        <dbReference type="Proteomes" id="UP000078435"/>
    </source>
</evidence>
<sequence length="353" mass="39906">MNHYHSDSHNALDAISQAQRIAFAPMLFQAAWSLRETGILATLAASREGATVATLAHETGLTEYAVGVLLDMGLGGGICYVREERYHLGKVGQYLLSDPMTRVNMDFVQHVCYKPLAHLQQAIESGTPAGIKEFGDWQSLYPHLKDLPEPARGSWFRFDHFYSDWAFKQVQDLVFGYEPRHLYDLGGNTGKWALSCARRNPELEVTILDLPEQIAMAEEQIREAGLAGQVRGYPVNLLEERQLPGEADIWWMSQFLDCFGHDEIVALLRRIRRSMKPGARLCILELFWDRQPFEAASFSLNATSLYFTCLANGNSRFYHSKELYQCLREAEFHVEADHDISGPGHTLLVATPL</sequence>
<dbReference type="SUPFAM" id="SSF46785">
    <property type="entry name" value="Winged helix' DNA-binding domain"/>
    <property type="match status" value="1"/>
</dbReference>
<dbReference type="CDD" id="cd02440">
    <property type="entry name" value="AdoMet_MTases"/>
    <property type="match status" value="1"/>
</dbReference>
<keyword evidence="1 6" id="KW-0489">Methyltransferase</keyword>
<dbReference type="InterPro" id="IPR036388">
    <property type="entry name" value="WH-like_DNA-bd_sf"/>
</dbReference>
<dbReference type="InterPro" id="IPR029063">
    <property type="entry name" value="SAM-dependent_MTases_sf"/>
</dbReference>
<dbReference type="InterPro" id="IPR016461">
    <property type="entry name" value="COMT-like"/>
</dbReference>
<dbReference type="Gene3D" id="1.10.10.10">
    <property type="entry name" value="Winged helix-like DNA-binding domain superfamily/Winged helix DNA-binding domain"/>
    <property type="match status" value="1"/>
</dbReference>
<dbReference type="EMBL" id="JMGO02000002">
    <property type="protein sequence ID" value="KXU81962.1"/>
    <property type="molecule type" value="Genomic_DNA"/>
</dbReference>
<proteinExistence type="predicted"/>
<reference evidence="6 7" key="1">
    <citation type="submission" date="2016-02" db="EMBL/GenBank/DDBJ databases">
        <title>Draft genome sequence of Aeromonas trota strain 1999lcr isolated from cerebrospinal fluid (CSF).</title>
        <authorList>
            <person name="Dallagassa C.B."/>
            <person name="Prediger K.C."/>
            <person name="Weiss V.A."/>
            <person name="Assis F.E."/>
            <person name="Baura V."/>
            <person name="Cruz L.M."/>
            <person name="Souza E.M."/>
            <person name="Pedrosa F.O."/>
            <person name="Fadel-Picheth C.M."/>
        </authorList>
    </citation>
    <scope>NUCLEOTIDE SEQUENCE [LARGE SCALE GENOMIC DNA]</scope>
    <source>
        <strain evidence="6 7">1999lcr</strain>
    </source>
</reference>
<dbReference type="SUPFAM" id="SSF53335">
    <property type="entry name" value="S-adenosyl-L-methionine-dependent methyltransferases"/>
    <property type="match status" value="1"/>
</dbReference>
<dbReference type="PANTHER" id="PTHR43712:SF2">
    <property type="entry name" value="O-METHYLTRANSFERASE CICE"/>
    <property type="match status" value="1"/>
</dbReference>
<dbReference type="InterPro" id="IPR036390">
    <property type="entry name" value="WH_DNA-bd_sf"/>
</dbReference>
<organism evidence="6 7">
    <name type="scientific">Aeromonas enteropelogenes</name>
    <name type="common">Aeromonas trota</name>
    <dbReference type="NCBI Taxonomy" id="29489"/>
    <lineage>
        <taxon>Bacteria</taxon>
        <taxon>Pseudomonadati</taxon>
        <taxon>Pseudomonadota</taxon>
        <taxon>Gammaproteobacteria</taxon>
        <taxon>Aeromonadales</taxon>
        <taxon>Aeromonadaceae</taxon>
        <taxon>Aeromonas</taxon>
    </lineage>
</organism>
<feature type="domain" description="BVU-1015-like N-terminal dimerisation-like" evidence="5">
    <location>
        <begin position="17"/>
        <end position="86"/>
    </location>
</feature>
<dbReference type="AlphaFoldDB" id="A0A175VPN2"/>
<dbReference type="PROSITE" id="PS51683">
    <property type="entry name" value="SAM_OMT_II"/>
    <property type="match status" value="1"/>
</dbReference>
<dbReference type="GO" id="GO:0008171">
    <property type="term" value="F:O-methyltransferase activity"/>
    <property type="evidence" value="ECO:0007669"/>
    <property type="project" value="InterPro"/>
</dbReference>
<evidence type="ECO:0000256" key="2">
    <source>
        <dbReference type="ARBA" id="ARBA00022679"/>
    </source>
</evidence>
<dbReference type="PANTHER" id="PTHR43712">
    <property type="entry name" value="PUTATIVE (AFU_ORTHOLOGUE AFUA_4G14580)-RELATED"/>
    <property type="match status" value="1"/>
</dbReference>
<protein>
    <submittedName>
        <fullName evidence="6">Methyltransferase</fullName>
    </submittedName>
</protein>
<dbReference type="InterPro" id="IPR049480">
    <property type="entry name" value="BVU_1015-like_N"/>
</dbReference>
<evidence type="ECO:0000259" key="5">
    <source>
        <dbReference type="Pfam" id="PF21212"/>
    </source>
</evidence>
<evidence type="ECO:0000256" key="1">
    <source>
        <dbReference type="ARBA" id="ARBA00022603"/>
    </source>
</evidence>
<dbReference type="Gene3D" id="3.40.50.150">
    <property type="entry name" value="Vaccinia Virus protein VP39"/>
    <property type="match status" value="1"/>
</dbReference>
<evidence type="ECO:0000256" key="3">
    <source>
        <dbReference type="ARBA" id="ARBA00022691"/>
    </source>
</evidence>
<dbReference type="Gene3D" id="1.20.58.1390">
    <property type="match status" value="1"/>
</dbReference>
<comment type="caution">
    <text evidence="6">The sequence shown here is derived from an EMBL/GenBank/DDBJ whole genome shotgun (WGS) entry which is preliminary data.</text>
</comment>
<keyword evidence="2 6" id="KW-0808">Transferase</keyword>
<dbReference type="Pfam" id="PF00891">
    <property type="entry name" value="Methyltransf_2"/>
    <property type="match status" value="1"/>
</dbReference>
<dbReference type="InterPro" id="IPR001077">
    <property type="entry name" value="COMT_C"/>
</dbReference>
<accession>A0A175VPN2</accession>
<dbReference type="Pfam" id="PF21212">
    <property type="entry name" value="Dimerisation2-like_dom"/>
    <property type="match status" value="1"/>
</dbReference>
<name>A0A175VPN2_AEREN</name>